<dbReference type="AlphaFoldDB" id="A0ABD0RNU1"/>
<dbReference type="Pfam" id="PF07078">
    <property type="entry name" value="FYTT"/>
    <property type="match status" value="1"/>
</dbReference>
<reference evidence="2 3" key="1">
    <citation type="submission" date="2024-05" db="EMBL/GenBank/DDBJ databases">
        <title>Genome sequencing and assembly of Indian major carp, Cirrhinus mrigala (Hamilton, 1822).</title>
        <authorList>
            <person name="Mohindra V."/>
            <person name="Chowdhury L.M."/>
            <person name="Lal K."/>
            <person name="Jena J.K."/>
        </authorList>
    </citation>
    <scope>NUCLEOTIDE SEQUENCE [LARGE SCALE GENOMIC DNA]</scope>
    <source>
        <strain evidence="2">CM1030</strain>
        <tissue evidence="2">Blood</tissue>
    </source>
</reference>
<proteinExistence type="predicted"/>
<organism evidence="2 3">
    <name type="scientific">Cirrhinus mrigala</name>
    <name type="common">Mrigala</name>
    <dbReference type="NCBI Taxonomy" id="683832"/>
    <lineage>
        <taxon>Eukaryota</taxon>
        <taxon>Metazoa</taxon>
        <taxon>Chordata</taxon>
        <taxon>Craniata</taxon>
        <taxon>Vertebrata</taxon>
        <taxon>Euteleostomi</taxon>
        <taxon>Actinopterygii</taxon>
        <taxon>Neopterygii</taxon>
        <taxon>Teleostei</taxon>
        <taxon>Ostariophysi</taxon>
        <taxon>Cypriniformes</taxon>
        <taxon>Cyprinidae</taxon>
        <taxon>Labeoninae</taxon>
        <taxon>Labeonini</taxon>
        <taxon>Cirrhinus</taxon>
    </lineage>
</organism>
<name>A0ABD0RNU1_CIRMR</name>
<evidence type="ECO:0000256" key="1">
    <source>
        <dbReference type="SAM" id="MobiDB-lite"/>
    </source>
</evidence>
<dbReference type="EMBL" id="JAMKFB020000002">
    <property type="protein sequence ID" value="KAL0200174.1"/>
    <property type="molecule type" value="Genomic_DNA"/>
</dbReference>
<feature type="region of interest" description="Disordered" evidence="1">
    <location>
        <begin position="1"/>
        <end position="28"/>
    </location>
</feature>
<dbReference type="Proteomes" id="UP001529510">
    <property type="component" value="Unassembled WGS sequence"/>
</dbReference>
<keyword evidence="3" id="KW-1185">Reference proteome</keyword>
<protein>
    <submittedName>
        <fullName evidence="2">Uncharacterized protein</fullName>
    </submittedName>
</protein>
<sequence>PAQSWSLHPVTPARSAPPQDEPERKPPKGVALQFDINSVGKQVGQITVEISLGQ</sequence>
<feature type="non-terminal residue" evidence="2">
    <location>
        <position position="1"/>
    </location>
</feature>
<evidence type="ECO:0000313" key="2">
    <source>
        <dbReference type="EMBL" id="KAL0200174.1"/>
    </source>
</evidence>
<accession>A0ABD0RNU1</accession>
<comment type="caution">
    <text evidence="2">The sequence shown here is derived from an EMBL/GenBank/DDBJ whole genome shotgun (WGS) entry which is preliminary data.</text>
</comment>
<evidence type="ECO:0000313" key="3">
    <source>
        <dbReference type="Proteomes" id="UP001529510"/>
    </source>
</evidence>
<gene>
    <name evidence="2" type="ORF">M9458_003361</name>
</gene>